<feature type="compositionally biased region" description="Basic and acidic residues" evidence="1">
    <location>
        <begin position="72"/>
        <end position="85"/>
    </location>
</feature>
<dbReference type="EMBL" id="OOIL02001001">
    <property type="protein sequence ID" value="VFQ71245.1"/>
    <property type="molecule type" value="Genomic_DNA"/>
</dbReference>
<dbReference type="OrthoDB" id="1906668at2759"/>
<organism evidence="3 4">
    <name type="scientific">Cuscuta campestris</name>
    <dbReference type="NCBI Taxonomy" id="132261"/>
    <lineage>
        <taxon>Eukaryota</taxon>
        <taxon>Viridiplantae</taxon>
        <taxon>Streptophyta</taxon>
        <taxon>Embryophyta</taxon>
        <taxon>Tracheophyta</taxon>
        <taxon>Spermatophyta</taxon>
        <taxon>Magnoliopsida</taxon>
        <taxon>eudicotyledons</taxon>
        <taxon>Gunneridae</taxon>
        <taxon>Pentapetalae</taxon>
        <taxon>asterids</taxon>
        <taxon>lamiids</taxon>
        <taxon>Solanales</taxon>
        <taxon>Convolvulaceae</taxon>
        <taxon>Cuscuteae</taxon>
        <taxon>Cuscuta</taxon>
        <taxon>Cuscuta subgen. Grammica</taxon>
        <taxon>Cuscuta sect. Cleistogrammica</taxon>
    </lineage>
</organism>
<gene>
    <name evidence="3" type="ORF">CCAM_LOCUS13021</name>
</gene>
<feature type="region of interest" description="Disordered" evidence="1">
    <location>
        <begin position="66"/>
        <end position="150"/>
    </location>
</feature>
<dbReference type="PANTHER" id="PTHR33429:SF7">
    <property type="entry name" value="OS02G0708000 PROTEIN"/>
    <property type="match status" value="1"/>
</dbReference>
<feature type="transmembrane region" description="Helical" evidence="2">
    <location>
        <begin position="39"/>
        <end position="59"/>
    </location>
</feature>
<sequence length="159" mass="17612">MAQPQVNQVYPNTYTLTPPFSSSTTSNSNPNNSVASGSFRSVFVVLAIVVAISAIACLFGRICNGRKKREKGAKEPKKGKDEHRKVTPIGPKEWESRQKPSFRDGEIEFGFDNKRMMPPSSNNSNNKNKVVHQGVPRGPKPYLQHGQGFKGHVRFADNV</sequence>
<dbReference type="Proteomes" id="UP000595140">
    <property type="component" value="Unassembled WGS sequence"/>
</dbReference>
<feature type="compositionally biased region" description="Low complexity" evidence="1">
    <location>
        <begin position="17"/>
        <end position="33"/>
    </location>
</feature>
<reference evidence="3 4" key="1">
    <citation type="submission" date="2018-04" db="EMBL/GenBank/DDBJ databases">
        <authorList>
            <person name="Vogel A."/>
        </authorList>
    </citation>
    <scope>NUCLEOTIDE SEQUENCE [LARGE SCALE GENOMIC DNA]</scope>
</reference>
<feature type="compositionally biased region" description="Polar residues" evidence="1">
    <location>
        <begin position="1"/>
        <end position="16"/>
    </location>
</feature>
<evidence type="ECO:0000256" key="1">
    <source>
        <dbReference type="SAM" id="MobiDB-lite"/>
    </source>
</evidence>
<name>A0A484L4K3_9ASTE</name>
<keyword evidence="2" id="KW-0812">Transmembrane</keyword>
<proteinExistence type="predicted"/>
<evidence type="ECO:0000313" key="4">
    <source>
        <dbReference type="Proteomes" id="UP000595140"/>
    </source>
</evidence>
<accession>A0A484L4K3</accession>
<dbReference type="AlphaFoldDB" id="A0A484L4K3"/>
<keyword evidence="2" id="KW-0472">Membrane</keyword>
<dbReference type="PANTHER" id="PTHR33429">
    <property type="entry name" value="OS02G0708000 PROTEIN-RELATED"/>
    <property type="match status" value="1"/>
</dbReference>
<evidence type="ECO:0000313" key="3">
    <source>
        <dbReference type="EMBL" id="VFQ71245.1"/>
    </source>
</evidence>
<evidence type="ECO:0000256" key="2">
    <source>
        <dbReference type="SAM" id="Phobius"/>
    </source>
</evidence>
<evidence type="ECO:0008006" key="5">
    <source>
        <dbReference type="Google" id="ProtNLM"/>
    </source>
</evidence>
<keyword evidence="2" id="KW-1133">Transmembrane helix</keyword>
<feature type="region of interest" description="Disordered" evidence="1">
    <location>
        <begin position="1"/>
        <end position="33"/>
    </location>
</feature>
<feature type="compositionally biased region" description="Basic and acidic residues" evidence="1">
    <location>
        <begin position="92"/>
        <end position="115"/>
    </location>
</feature>
<keyword evidence="4" id="KW-1185">Reference proteome</keyword>
<protein>
    <recommendedName>
        <fullName evidence="5">Transmembrane protein</fullName>
    </recommendedName>
</protein>